<feature type="non-terminal residue" evidence="13">
    <location>
        <position position="1"/>
    </location>
</feature>
<feature type="domain" description="Histidine kinase" evidence="11">
    <location>
        <begin position="231"/>
        <end position="453"/>
    </location>
</feature>
<dbReference type="Pfam" id="PF02518">
    <property type="entry name" value="HATPase_c"/>
    <property type="match status" value="1"/>
</dbReference>
<evidence type="ECO:0000256" key="5">
    <source>
        <dbReference type="ARBA" id="ARBA00022679"/>
    </source>
</evidence>
<dbReference type="PRINTS" id="PR00344">
    <property type="entry name" value="BCTRLSENSOR"/>
</dbReference>
<dbReference type="InterPro" id="IPR003594">
    <property type="entry name" value="HATPase_dom"/>
</dbReference>
<dbReference type="InterPro" id="IPR036890">
    <property type="entry name" value="HATPase_C_sf"/>
</dbReference>
<dbReference type="InterPro" id="IPR003661">
    <property type="entry name" value="HisK_dim/P_dom"/>
</dbReference>
<accession>A0A9D1IQY1</accession>
<dbReference type="SUPFAM" id="SSF55874">
    <property type="entry name" value="ATPase domain of HSP90 chaperone/DNA topoisomerase II/histidine kinase"/>
    <property type="match status" value="1"/>
</dbReference>
<dbReference type="Gene3D" id="3.40.50.2300">
    <property type="match status" value="1"/>
</dbReference>
<feature type="transmembrane region" description="Helical" evidence="10">
    <location>
        <begin position="128"/>
        <end position="148"/>
    </location>
</feature>
<evidence type="ECO:0000256" key="1">
    <source>
        <dbReference type="ARBA" id="ARBA00000085"/>
    </source>
</evidence>
<gene>
    <name evidence="13" type="ORF">IAB68_03455</name>
</gene>
<dbReference type="SUPFAM" id="SSF52172">
    <property type="entry name" value="CheY-like"/>
    <property type="match status" value="1"/>
</dbReference>
<keyword evidence="4 9" id="KW-0597">Phosphoprotein</keyword>
<evidence type="ECO:0000256" key="2">
    <source>
        <dbReference type="ARBA" id="ARBA00006402"/>
    </source>
</evidence>
<evidence type="ECO:0000256" key="10">
    <source>
        <dbReference type="SAM" id="Phobius"/>
    </source>
</evidence>
<dbReference type="SMART" id="SM00448">
    <property type="entry name" value="REC"/>
    <property type="match status" value="1"/>
</dbReference>
<dbReference type="InterPro" id="IPR036097">
    <property type="entry name" value="HisK_dim/P_sf"/>
</dbReference>
<keyword evidence="5" id="KW-0808">Transferase</keyword>
<dbReference type="FunFam" id="3.30.565.10:FF:000010">
    <property type="entry name" value="Sensor histidine kinase RcsC"/>
    <property type="match status" value="1"/>
</dbReference>
<dbReference type="InterPro" id="IPR004358">
    <property type="entry name" value="Sig_transdc_His_kin-like_C"/>
</dbReference>
<dbReference type="PROSITE" id="PS50110">
    <property type="entry name" value="RESPONSE_REGULATORY"/>
    <property type="match status" value="1"/>
</dbReference>
<dbReference type="EC" id="2.7.13.3" evidence="3"/>
<feature type="transmembrane region" description="Helical" evidence="10">
    <location>
        <begin position="96"/>
        <end position="113"/>
    </location>
</feature>
<keyword evidence="6" id="KW-0418">Kinase</keyword>
<dbReference type="CDD" id="cd17546">
    <property type="entry name" value="REC_hyHK_CKI1_RcsC-like"/>
    <property type="match status" value="1"/>
</dbReference>
<evidence type="ECO:0000256" key="7">
    <source>
        <dbReference type="ARBA" id="ARBA00023012"/>
    </source>
</evidence>
<evidence type="ECO:0000256" key="9">
    <source>
        <dbReference type="PROSITE-ProRule" id="PRU00169"/>
    </source>
</evidence>
<keyword evidence="10" id="KW-0812">Transmembrane</keyword>
<evidence type="ECO:0000259" key="12">
    <source>
        <dbReference type="PROSITE" id="PS50110"/>
    </source>
</evidence>
<name>A0A9D1IQY1_9FIRM</name>
<evidence type="ECO:0000259" key="11">
    <source>
        <dbReference type="PROSITE" id="PS50109"/>
    </source>
</evidence>
<dbReference type="PROSITE" id="PS50109">
    <property type="entry name" value="HIS_KIN"/>
    <property type="match status" value="1"/>
</dbReference>
<comment type="caution">
    <text evidence="13">The sequence shown here is derived from an EMBL/GenBank/DDBJ whole genome shotgun (WGS) entry which is preliminary data.</text>
</comment>
<dbReference type="AlphaFoldDB" id="A0A9D1IQY1"/>
<feature type="transmembrane region" description="Helical" evidence="10">
    <location>
        <begin position="20"/>
        <end position="44"/>
    </location>
</feature>
<dbReference type="Pfam" id="PF00072">
    <property type="entry name" value="Response_reg"/>
    <property type="match status" value="1"/>
</dbReference>
<comment type="similarity">
    <text evidence="2">In the N-terminal section; belongs to the phytochrome family.</text>
</comment>
<proteinExistence type="inferred from homology"/>
<dbReference type="SMART" id="SM00387">
    <property type="entry name" value="HATPase_c"/>
    <property type="match status" value="1"/>
</dbReference>
<feature type="domain" description="Response regulatory" evidence="12">
    <location>
        <begin position="481"/>
        <end position="598"/>
    </location>
</feature>
<keyword evidence="7" id="KW-0902">Two-component regulatory system</keyword>
<sequence>LLFIVYFSKQRFLQIRNKIYRYMLIVELILIITELLSSFLIVYADNLFINIFMLRIHWSTGLIWFSLLYYYSMVFISDIQAKNLFEIITYDKKSKIMSVIFLIAIIGYFFVPFDMPNPSSISYIPGAASYYVLGFCAFCVFGIVLYILRNGMNAQLRQKVSVWIMIIELAIIFALQITFPTIAFSAIGAALQMFFLYFNIENPDLKIIKDIETVKEDIERSSKAKTDFLSNMSHEIRSPMNAIVGFSETLLNDPNFNEESARTDIKHIQSAGSNLLDIINNILDISKIESGKETLEEKEYSLGSVVMELSSIIEARLGDKPIKFIIDFDQDIPSKLYGDSTKIFQVLLNILTNSVKYTEVGKIKLTVNGTKQDDYEKLNFKVSDTGYGIKKEDYNKLFEKFSRLETATSNEIEGTGLGLVITKKYVDLMNGKIWFESEWEVGTTFYVELSQKIVDERKIGDIKEPIKTDDKIEFLDCSSYTALIVDDNKLNLKVASRLLGKYKFKIDTASSGEECVYKVKEGNHYDIIFLDHMMPDLDGIKTLHIIKKLEDYDVPPVVALTANAITGMKEMYLKEGFDEYLSKPINISELNKIINKYFDK</sequence>
<dbReference type="SUPFAM" id="SSF47384">
    <property type="entry name" value="Homodimeric domain of signal transducing histidine kinase"/>
    <property type="match status" value="1"/>
</dbReference>
<dbReference type="CDD" id="cd16922">
    <property type="entry name" value="HATPase_EvgS-ArcB-TorS-like"/>
    <property type="match status" value="1"/>
</dbReference>
<dbReference type="Proteomes" id="UP000824074">
    <property type="component" value="Unassembled WGS sequence"/>
</dbReference>
<protein>
    <recommendedName>
        <fullName evidence="8">Circadian input-output histidine kinase CikA</fullName>
        <ecNumber evidence="3">2.7.13.3</ecNumber>
    </recommendedName>
</protein>
<dbReference type="InterPro" id="IPR011006">
    <property type="entry name" value="CheY-like_superfamily"/>
</dbReference>
<dbReference type="Gene3D" id="3.30.565.10">
    <property type="entry name" value="Histidine kinase-like ATPase, C-terminal domain"/>
    <property type="match status" value="1"/>
</dbReference>
<dbReference type="Gene3D" id="1.10.287.130">
    <property type="match status" value="1"/>
</dbReference>
<feature type="modified residue" description="4-aspartylphosphate" evidence="9">
    <location>
        <position position="531"/>
    </location>
</feature>
<dbReference type="GO" id="GO:0000155">
    <property type="term" value="F:phosphorelay sensor kinase activity"/>
    <property type="evidence" value="ECO:0007669"/>
    <property type="project" value="InterPro"/>
</dbReference>
<evidence type="ECO:0000256" key="6">
    <source>
        <dbReference type="ARBA" id="ARBA00022777"/>
    </source>
</evidence>
<keyword evidence="10" id="KW-0472">Membrane</keyword>
<comment type="catalytic activity">
    <reaction evidence="1">
        <text>ATP + protein L-histidine = ADP + protein N-phospho-L-histidine.</text>
        <dbReference type="EC" id="2.7.13.3"/>
    </reaction>
</comment>
<dbReference type="PANTHER" id="PTHR45339:SF1">
    <property type="entry name" value="HYBRID SIGNAL TRANSDUCTION HISTIDINE KINASE J"/>
    <property type="match status" value="1"/>
</dbReference>
<dbReference type="EMBL" id="DVMT01000033">
    <property type="protein sequence ID" value="HIU40334.1"/>
    <property type="molecule type" value="Genomic_DNA"/>
</dbReference>
<dbReference type="InterPro" id="IPR005467">
    <property type="entry name" value="His_kinase_dom"/>
</dbReference>
<dbReference type="Pfam" id="PF00512">
    <property type="entry name" value="HisKA"/>
    <property type="match status" value="1"/>
</dbReference>
<organism evidence="13 14">
    <name type="scientific">Candidatus Aphodocola excrementigallinarum</name>
    <dbReference type="NCBI Taxonomy" id="2840670"/>
    <lineage>
        <taxon>Bacteria</taxon>
        <taxon>Bacillati</taxon>
        <taxon>Bacillota</taxon>
        <taxon>Bacilli</taxon>
        <taxon>Candidatus Aphodocola</taxon>
    </lineage>
</organism>
<dbReference type="PANTHER" id="PTHR45339">
    <property type="entry name" value="HYBRID SIGNAL TRANSDUCTION HISTIDINE KINASE J"/>
    <property type="match status" value="1"/>
</dbReference>
<evidence type="ECO:0000256" key="8">
    <source>
        <dbReference type="ARBA" id="ARBA00074306"/>
    </source>
</evidence>
<keyword evidence="10" id="KW-1133">Transmembrane helix</keyword>
<dbReference type="CDD" id="cd00082">
    <property type="entry name" value="HisKA"/>
    <property type="match status" value="1"/>
</dbReference>
<evidence type="ECO:0000256" key="4">
    <source>
        <dbReference type="ARBA" id="ARBA00022553"/>
    </source>
</evidence>
<evidence type="ECO:0000256" key="3">
    <source>
        <dbReference type="ARBA" id="ARBA00012438"/>
    </source>
</evidence>
<dbReference type="InterPro" id="IPR001789">
    <property type="entry name" value="Sig_transdc_resp-reg_receiver"/>
</dbReference>
<dbReference type="SMART" id="SM00388">
    <property type="entry name" value="HisKA"/>
    <property type="match status" value="1"/>
</dbReference>
<evidence type="ECO:0000313" key="14">
    <source>
        <dbReference type="Proteomes" id="UP000824074"/>
    </source>
</evidence>
<feature type="transmembrane region" description="Helical" evidence="10">
    <location>
        <begin position="56"/>
        <end position="76"/>
    </location>
</feature>
<reference evidence="13" key="2">
    <citation type="journal article" date="2021" name="PeerJ">
        <title>Extensive microbial diversity within the chicken gut microbiome revealed by metagenomics and culture.</title>
        <authorList>
            <person name="Gilroy R."/>
            <person name="Ravi A."/>
            <person name="Getino M."/>
            <person name="Pursley I."/>
            <person name="Horton D.L."/>
            <person name="Alikhan N.F."/>
            <person name="Baker D."/>
            <person name="Gharbi K."/>
            <person name="Hall N."/>
            <person name="Watson M."/>
            <person name="Adriaenssens E.M."/>
            <person name="Foster-Nyarko E."/>
            <person name="Jarju S."/>
            <person name="Secka A."/>
            <person name="Antonio M."/>
            <person name="Oren A."/>
            <person name="Chaudhuri R.R."/>
            <person name="La Ragione R."/>
            <person name="Hildebrand F."/>
            <person name="Pallen M.J."/>
        </authorList>
    </citation>
    <scope>NUCLEOTIDE SEQUENCE</scope>
    <source>
        <strain evidence="13">CHK193-30670</strain>
    </source>
</reference>
<reference evidence="13" key="1">
    <citation type="submission" date="2020-10" db="EMBL/GenBank/DDBJ databases">
        <authorList>
            <person name="Gilroy R."/>
        </authorList>
    </citation>
    <scope>NUCLEOTIDE SEQUENCE</scope>
    <source>
        <strain evidence="13">CHK193-30670</strain>
    </source>
</reference>
<evidence type="ECO:0000313" key="13">
    <source>
        <dbReference type="EMBL" id="HIU40334.1"/>
    </source>
</evidence>